<dbReference type="EMBL" id="CAGKOT010000019">
    <property type="protein sequence ID" value="CAB5364102.1"/>
    <property type="molecule type" value="Genomic_DNA"/>
</dbReference>
<name>A0A915Z7I4_9GLOM</name>
<protein>
    <submittedName>
        <fullName evidence="1">Uncharacterized protein</fullName>
    </submittedName>
</protein>
<evidence type="ECO:0000313" key="1">
    <source>
        <dbReference type="EMBL" id="CAB5364102.1"/>
    </source>
</evidence>
<gene>
    <name evidence="1" type="ORF">CHRIB12_LOCUS9813</name>
</gene>
<proteinExistence type="predicted"/>
<comment type="caution">
    <text evidence="1">The sequence shown here is derived from an EMBL/GenBank/DDBJ whole genome shotgun (WGS) entry which is preliminary data.</text>
</comment>
<accession>A0A915Z7I4</accession>
<dbReference type="VEuPathDB" id="FungiDB:RhiirFUN_005964"/>
<dbReference type="AlphaFoldDB" id="A0A915Z7I4"/>
<dbReference type="OrthoDB" id="2347625at2759"/>
<dbReference type="Proteomes" id="UP000684084">
    <property type="component" value="Unassembled WGS sequence"/>
</dbReference>
<organism evidence="1 2">
    <name type="scientific">Rhizophagus irregularis</name>
    <dbReference type="NCBI Taxonomy" id="588596"/>
    <lineage>
        <taxon>Eukaryota</taxon>
        <taxon>Fungi</taxon>
        <taxon>Fungi incertae sedis</taxon>
        <taxon>Mucoromycota</taxon>
        <taxon>Glomeromycotina</taxon>
        <taxon>Glomeromycetes</taxon>
        <taxon>Glomerales</taxon>
        <taxon>Glomeraceae</taxon>
        <taxon>Rhizophagus</taxon>
    </lineage>
</organism>
<reference evidence="1" key="1">
    <citation type="submission" date="2020-05" db="EMBL/GenBank/DDBJ databases">
        <authorList>
            <person name="Rincon C."/>
            <person name="Sanders R I."/>
            <person name="Robbins C."/>
            <person name="Chaturvedi A."/>
        </authorList>
    </citation>
    <scope>NUCLEOTIDE SEQUENCE</scope>
    <source>
        <strain evidence="1">CHB12</strain>
    </source>
</reference>
<evidence type="ECO:0000313" key="2">
    <source>
        <dbReference type="Proteomes" id="UP000684084"/>
    </source>
</evidence>
<sequence>MTFEESQQVYAEILFVSQYLGMRRVLENDIVGFTDKCRSLHLEFMLNDFVDEGLLEFFYSQISSTSRCLISKLLIQWKVCYFMIGKEVNLCKIIDFIRNTIGIYPEYRRFFTIQRIIKAPPSYVYQEFEYYKQISTNQAIFRQLPVSAAKRINCMAISLKTSLRIADSVDLTNNYQSIMDPQSVLVISKIKPCKRCEYLYNFNYEEIDAKQMDEYFIMCNCAESKGSIYLEAPQTKSRLQEYTDLIVDFFGNREYLIFISVNLFANFFRKLIRD</sequence>